<name>K3XTX3_SETIT</name>
<sequence length="33" mass="3667">MILAEPDLVTIFLALCLQCVWMLSVCLVLVTQS</sequence>
<dbReference type="EMBL" id="AGNK02003291">
    <property type="status" value="NOT_ANNOTATED_CDS"/>
    <property type="molecule type" value="Genomic_DNA"/>
</dbReference>
<evidence type="ECO:0000313" key="2">
    <source>
        <dbReference type="EnsemblPlants" id="KQL06843"/>
    </source>
</evidence>
<organism evidence="2 3">
    <name type="scientific">Setaria italica</name>
    <name type="common">Foxtail millet</name>
    <name type="synonym">Panicum italicum</name>
    <dbReference type="NCBI Taxonomy" id="4555"/>
    <lineage>
        <taxon>Eukaryota</taxon>
        <taxon>Viridiplantae</taxon>
        <taxon>Streptophyta</taxon>
        <taxon>Embryophyta</taxon>
        <taxon>Tracheophyta</taxon>
        <taxon>Spermatophyta</taxon>
        <taxon>Magnoliopsida</taxon>
        <taxon>Liliopsida</taxon>
        <taxon>Poales</taxon>
        <taxon>Poaceae</taxon>
        <taxon>PACMAD clade</taxon>
        <taxon>Panicoideae</taxon>
        <taxon>Panicodae</taxon>
        <taxon>Paniceae</taxon>
        <taxon>Cenchrinae</taxon>
        <taxon>Setaria</taxon>
    </lineage>
</organism>
<dbReference type="HOGENOM" id="CLU_3385643_0_0_1"/>
<dbReference type="Proteomes" id="UP000004995">
    <property type="component" value="Unassembled WGS sequence"/>
</dbReference>
<keyword evidence="1" id="KW-0472">Membrane</keyword>
<dbReference type="EnsemblPlants" id="KQL06843">
    <property type="protein sequence ID" value="KQL06843"/>
    <property type="gene ID" value="SETIT_005380mg"/>
</dbReference>
<evidence type="ECO:0000256" key="1">
    <source>
        <dbReference type="SAM" id="Phobius"/>
    </source>
</evidence>
<keyword evidence="3" id="KW-1185">Reference proteome</keyword>
<dbReference type="InParanoid" id="K3XTX3"/>
<dbReference type="AlphaFoldDB" id="K3XTX3"/>
<keyword evidence="1" id="KW-0812">Transmembrane</keyword>
<proteinExistence type="predicted"/>
<evidence type="ECO:0000313" key="3">
    <source>
        <dbReference type="Proteomes" id="UP000004995"/>
    </source>
</evidence>
<protein>
    <submittedName>
        <fullName evidence="2">Uncharacterized protein</fullName>
    </submittedName>
</protein>
<reference evidence="2" key="2">
    <citation type="submission" date="2018-08" db="UniProtKB">
        <authorList>
            <consortium name="EnsemblPlants"/>
        </authorList>
    </citation>
    <scope>IDENTIFICATION</scope>
    <source>
        <strain evidence="2">Yugu1</strain>
    </source>
</reference>
<dbReference type="Gramene" id="KQL06843">
    <property type="protein sequence ID" value="KQL06843"/>
    <property type="gene ID" value="SETIT_005380mg"/>
</dbReference>
<reference evidence="3" key="1">
    <citation type="journal article" date="2012" name="Nat. Biotechnol.">
        <title>Reference genome sequence of the model plant Setaria.</title>
        <authorList>
            <person name="Bennetzen J.L."/>
            <person name="Schmutz J."/>
            <person name="Wang H."/>
            <person name="Percifield R."/>
            <person name="Hawkins J."/>
            <person name="Pontaroli A.C."/>
            <person name="Estep M."/>
            <person name="Feng L."/>
            <person name="Vaughn J.N."/>
            <person name="Grimwood J."/>
            <person name="Jenkins J."/>
            <person name="Barry K."/>
            <person name="Lindquist E."/>
            <person name="Hellsten U."/>
            <person name="Deshpande S."/>
            <person name="Wang X."/>
            <person name="Wu X."/>
            <person name="Mitros T."/>
            <person name="Triplett J."/>
            <person name="Yang X."/>
            <person name="Ye C.Y."/>
            <person name="Mauro-Herrera M."/>
            <person name="Wang L."/>
            <person name="Li P."/>
            <person name="Sharma M."/>
            <person name="Sharma R."/>
            <person name="Ronald P.C."/>
            <person name="Panaud O."/>
            <person name="Kellogg E.A."/>
            <person name="Brutnell T.P."/>
            <person name="Doust A.N."/>
            <person name="Tuskan G.A."/>
            <person name="Rokhsar D."/>
            <person name="Devos K.M."/>
        </authorList>
    </citation>
    <scope>NUCLEOTIDE SEQUENCE [LARGE SCALE GENOMIC DNA]</scope>
    <source>
        <strain evidence="3">cv. Yugu1</strain>
    </source>
</reference>
<keyword evidence="1" id="KW-1133">Transmembrane helix</keyword>
<accession>K3XTX3</accession>
<feature type="transmembrane region" description="Helical" evidence="1">
    <location>
        <begin position="12"/>
        <end position="30"/>
    </location>
</feature>